<dbReference type="InterPro" id="IPR045584">
    <property type="entry name" value="Pilin-like"/>
</dbReference>
<gene>
    <name evidence="2" type="ORF">C0189_04040</name>
</gene>
<evidence type="ECO:0000313" key="2">
    <source>
        <dbReference type="EMBL" id="PMP66981.1"/>
    </source>
</evidence>
<name>A0A2J6WDX7_9BACT</name>
<organism evidence="2 3">
    <name type="scientific">Caldisericum exile</name>
    <dbReference type="NCBI Taxonomy" id="693075"/>
    <lineage>
        <taxon>Bacteria</taxon>
        <taxon>Pseudomonadati</taxon>
        <taxon>Caldisericota/Cryosericota group</taxon>
        <taxon>Caldisericota</taxon>
        <taxon>Caldisericia</taxon>
        <taxon>Caldisericales</taxon>
        <taxon>Caldisericaceae</taxon>
        <taxon>Caldisericum</taxon>
    </lineage>
</organism>
<dbReference type="AlphaFoldDB" id="A0A2J6WDX7"/>
<evidence type="ECO:0000313" key="3">
    <source>
        <dbReference type="Proteomes" id="UP000237040"/>
    </source>
</evidence>
<keyword evidence="1" id="KW-0472">Membrane</keyword>
<reference evidence="2 3" key="1">
    <citation type="submission" date="2018-01" db="EMBL/GenBank/DDBJ databases">
        <title>Metagenomic assembled genomes from two thermal pools in the Uzon Caldera, Kamchatka, Russia.</title>
        <authorList>
            <person name="Wilkins L."/>
            <person name="Ettinger C."/>
        </authorList>
    </citation>
    <scope>NUCLEOTIDE SEQUENCE [LARGE SCALE GENOMIC DNA]</scope>
    <source>
        <strain evidence="2">ZAV-07</strain>
    </source>
</reference>
<keyword evidence="1" id="KW-1133">Transmembrane helix</keyword>
<keyword evidence="1" id="KW-0812">Transmembrane</keyword>
<dbReference type="EMBL" id="PNIL01000060">
    <property type="protein sequence ID" value="PMP66981.1"/>
    <property type="molecule type" value="Genomic_DNA"/>
</dbReference>
<protein>
    <recommendedName>
        <fullName evidence="4">Prepilin-type N-terminal cleavage/methylation domain-containing protein</fullName>
    </recommendedName>
</protein>
<accession>A0A2J6WDX7</accession>
<evidence type="ECO:0000256" key="1">
    <source>
        <dbReference type="SAM" id="Phobius"/>
    </source>
</evidence>
<dbReference type="SUPFAM" id="SSF54523">
    <property type="entry name" value="Pili subunits"/>
    <property type="match status" value="1"/>
</dbReference>
<proteinExistence type="predicted"/>
<dbReference type="Proteomes" id="UP000237040">
    <property type="component" value="Unassembled WGS sequence"/>
</dbReference>
<comment type="caution">
    <text evidence="2">The sequence shown here is derived from an EMBL/GenBank/DDBJ whole genome shotgun (WGS) entry which is preliminary data.</text>
</comment>
<dbReference type="InterPro" id="IPR012902">
    <property type="entry name" value="N_methyl_site"/>
</dbReference>
<sequence length="189" mass="21414">MILSMLHRSKKGFTLIELLTVIVVLMILIGVSMSIMPNVLVEKNLYNAGVQIQQSLLYAQNKAITYSTSQSSGNFEIYFFPQLNTYYVEKDINARFDPNTNSITGKVEKIVLPSNIKIKRIYLAKSDDTTTILSPPLTYVSIVFDNFGNPNYYSKDKNYGIFLSNNNETEILGIYISKLGSVSIDWVKR</sequence>
<feature type="transmembrane region" description="Helical" evidence="1">
    <location>
        <begin position="12"/>
        <end position="36"/>
    </location>
</feature>
<dbReference type="Pfam" id="PF07963">
    <property type="entry name" value="N_methyl"/>
    <property type="match status" value="1"/>
</dbReference>
<evidence type="ECO:0008006" key="4">
    <source>
        <dbReference type="Google" id="ProtNLM"/>
    </source>
</evidence>
<dbReference type="NCBIfam" id="TIGR02532">
    <property type="entry name" value="IV_pilin_GFxxxE"/>
    <property type="match status" value="1"/>
</dbReference>